<gene>
    <name evidence="2" type="ORF">LY79DRAFT_118868</name>
</gene>
<comment type="caution">
    <text evidence="2">The sequence shown here is derived from an EMBL/GenBank/DDBJ whole genome shotgun (WGS) entry which is preliminary data.</text>
</comment>
<feature type="region of interest" description="Disordered" evidence="1">
    <location>
        <begin position="1"/>
        <end position="36"/>
    </location>
</feature>
<evidence type="ECO:0000256" key="1">
    <source>
        <dbReference type="SAM" id="MobiDB-lite"/>
    </source>
</evidence>
<accession>A0AAD8Q4U7</accession>
<reference evidence="2" key="1">
    <citation type="submission" date="2021-06" db="EMBL/GenBank/DDBJ databases">
        <title>Comparative genomics, transcriptomics and evolutionary studies reveal genomic signatures of adaptation to plant cell wall in hemibiotrophic fungi.</title>
        <authorList>
            <consortium name="DOE Joint Genome Institute"/>
            <person name="Baroncelli R."/>
            <person name="Diaz J.F."/>
            <person name="Benocci T."/>
            <person name="Peng M."/>
            <person name="Battaglia E."/>
            <person name="Haridas S."/>
            <person name="Andreopoulos W."/>
            <person name="Labutti K."/>
            <person name="Pangilinan J."/>
            <person name="Floch G.L."/>
            <person name="Makela M.R."/>
            <person name="Henrissat B."/>
            <person name="Grigoriev I.V."/>
            <person name="Crouch J.A."/>
            <person name="De Vries R.P."/>
            <person name="Sukno S.A."/>
            <person name="Thon M.R."/>
        </authorList>
    </citation>
    <scope>NUCLEOTIDE SEQUENCE</scope>
    <source>
        <strain evidence="2">CBS 125086</strain>
    </source>
</reference>
<feature type="compositionally biased region" description="Polar residues" evidence="1">
    <location>
        <begin position="16"/>
        <end position="26"/>
    </location>
</feature>
<protein>
    <submittedName>
        <fullName evidence="2">Uncharacterized protein</fullName>
    </submittedName>
</protein>
<dbReference type="RefSeq" id="XP_060416196.1">
    <property type="nucleotide sequence ID" value="XM_060550763.1"/>
</dbReference>
<keyword evidence="3" id="KW-1185">Reference proteome</keyword>
<dbReference type="AlphaFoldDB" id="A0AAD8Q4U7"/>
<organism evidence="2 3">
    <name type="scientific">Colletotrichum navitas</name>
    <dbReference type="NCBI Taxonomy" id="681940"/>
    <lineage>
        <taxon>Eukaryota</taxon>
        <taxon>Fungi</taxon>
        <taxon>Dikarya</taxon>
        <taxon>Ascomycota</taxon>
        <taxon>Pezizomycotina</taxon>
        <taxon>Sordariomycetes</taxon>
        <taxon>Hypocreomycetidae</taxon>
        <taxon>Glomerellales</taxon>
        <taxon>Glomerellaceae</taxon>
        <taxon>Colletotrichum</taxon>
        <taxon>Colletotrichum graminicola species complex</taxon>
    </lineage>
</organism>
<evidence type="ECO:0000313" key="2">
    <source>
        <dbReference type="EMBL" id="KAK1595107.1"/>
    </source>
</evidence>
<dbReference type="Proteomes" id="UP001230504">
    <property type="component" value="Unassembled WGS sequence"/>
</dbReference>
<feature type="compositionally biased region" description="Basic and acidic residues" evidence="1">
    <location>
        <begin position="1"/>
        <end position="12"/>
    </location>
</feature>
<proteinExistence type="predicted"/>
<dbReference type="EMBL" id="JAHLJV010000017">
    <property type="protein sequence ID" value="KAK1595107.1"/>
    <property type="molecule type" value="Genomic_DNA"/>
</dbReference>
<evidence type="ECO:0000313" key="3">
    <source>
        <dbReference type="Proteomes" id="UP001230504"/>
    </source>
</evidence>
<dbReference type="GeneID" id="85435003"/>
<sequence>MDTLENKVEKGYRGSTPISASATQPSRRAGRRAKGGGMWKESLLHRMGILGGRTRPYWLKAESLAEAVQGQRIQQGRNAPLFCRLPRCEFSTWAPDFALVCVCVCVCLCVRVCVSPRKWFANANRAPDRLVRPSPCARCACIWALHSQTTRGGAEHSITCRRDSPGGRLEVMRVACSLPIRRLFVLSWNLQPPSPPPILHPIFATSWRETVLGDMSDADGPLSAVRSFPAASLCVLQTCFSLVPTIAQGS</sequence>
<name>A0AAD8Q4U7_9PEZI</name>